<sequence length="93" mass="10435">MMVIMKIRPGNKTLATIRTSFTTCKTDEYVKLCTDPPYNGKKFDGLQGKWYPECASTVSRILREIHRYNVIKCGPVIAGPMTVANPRKRISAG</sequence>
<dbReference type="Gramene" id="Solyc06g005755.1.1">
    <property type="protein sequence ID" value="Solyc06g005755.1.1.1"/>
    <property type="gene ID" value="Solyc06g005755.1"/>
</dbReference>
<proteinExistence type="predicted"/>
<dbReference type="Proteomes" id="UP000004994">
    <property type="component" value="Chromosome 6"/>
</dbReference>
<keyword evidence="2" id="KW-1185">Reference proteome</keyword>
<dbReference type="AlphaFoldDB" id="A0A3Q7GQF3"/>
<reference evidence="1" key="2">
    <citation type="submission" date="2019-01" db="UniProtKB">
        <authorList>
            <consortium name="EnsemblPlants"/>
        </authorList>
    </citation>
    <scope>IDENTIFICATION</scope>
    <source>
        <strain evidence="1">cv. Heinz 1706</strain>
    </source>
</reference>
<name>A0A3Q7GQF3_SOLLC</name>
<dbReference type="InParanoid" id="A0A3Q7GQF3"/>
<evidence type="ECO:0000313" key="1">
    <source>
        <dbReference type="EnsemblPlants" id="Solyc06g005755.1.1.1"/>
    </source>
</evidence>
<organism evidence="1">
    <name type="scientific">Solanum lycopersicum</name>
    <name type="common">Tomato</name>
    <name type="synonym">Lycopersicon esculentum</name>
    <dbReference type="NCBI Taxonomy" id="4081"/>
    <lineage>
        <taxon>Eukaryota</taxon>
        <taxon>Viridiplantae</taxon>
        <taxon>Streptophyta</taxon>
        <taxon>Embryophyta</taxon>
        <taxon>Tracheophyta</taxon>
        <taxon>Spermatophyta</taxon>
        <taxon>Magnoliopsida</taxon>
        <taxon>eudicotyledons</taxon>
        <taxon>Gunneridae</taxon>
        <taxon>Pentapetalae</taxon>
        <taxon>asterids</taxon>
        <taxon>lamiids</taxon>
        <taxon>Solanales</taxon>
        <taxon>Solanaceae</taxon>
        <taxon>Solanoideae</taxon>
        <taxon>Solaneae</taxon>
        <taxon>Solanum</taxon>
        <taxon>Solanum subgen. Lycopersicon</taxon>
    </lineage>
</organism>
<evidence type="ECO:0000313" key="2">
    <source>
        <dbReference type="Proteomes" id="UP000004994"/>
    </source>
</evidence>
<protein>
    <submittedName>
        <fullName evidence="1">Uncharacterized protein</fullName>
    </submittedName>
</protein>
<accession>A0A3Q7GQF3</accession>
<dbReference type="EnsemblPlants" id="Solyc06g005755.1.1">
    <property type="protein sequence ID" value="Solyc06g005755.1.1.1"/>
    <property type="gene ID" value="Solyc06g005755.1"/>
</dbReference>
<reference evidence="1" key="1">
    <citation type="journal article" date="2012" name="Nature">
        <title>The tomato genome sequence provides insights into fleshy fruit evolution.</title>
        <authorList>
            <consortium name="Tomato Genome Consortium"/>
        </authorList>
    </citation>
    <scope>NUCLEOTIDE SEQUENCE [LARGE SCALE GENOMIC DNA]</scope>
    <source>
        <strain evidence="1">cv. Heinz 1706</strain>
    </source>
</reference>